<gene>
    <name evidence="1" type="ORF">E2L05_19980</name>
</gene>
<evidence type="ECO:0000313" key="1">
    <source>
        <dbReference type="EMBL" id="TDL81684.1"/>
    </source>
</evidence>
<comment type="caution">
    <text evidence="1">The sequence shown here is derived from an EMBL/GenBank/DDBJ whole genome shotgun (WGS) entry which is preliminary data.</text>
</comment>
<dbReference type="RefSeq" id="WP_133344761.1">
    <property type="nucleotide sequence ID" value="NZ_SMZO01000099.1"/>
</dbReference>
<dbReference type="OrthoDB" id="7909028at2"/>
<name>A0A4R6AFB2_9RHOB</name>
<sequence length="125" mass="13857">MFDVSRPTLSKALKSGKISGVRDGKGQWSIDPAELSRLYRPRSADVGKGGKLDRETLPTVNSALPGEAQADFAALKAELQAEKIRREAAEALAEERARHIDDLRRMLPPPDAKPRGWWPLKWKGT</sequence>
<reference evidence="1 2" key="1">
    <citation type="submission" date="2019-03" db="EMBL/GenBank/DDBJ databases">
        <title>Rhodobacteraceae bacterium SM1902, a new member of the family Rhodobacteraceae isolated from Yantai.</title>
        <authorList>
            <person name="Sun Y."/>
        </authorList>
    </citation>
    <scope>NUCLEOTIDE SEQUENCE [LARGE SCALE GENOMIC DNA]</scope>
    <source>
        <strain evidence="1 2">SM1902</strain>
    </source>
</reference>
<organism evidence="1 2">
    <name type="scientific">Meridianimarinicoccus aquatilis</name>
    <dbReference type="NCBI Taxonomy" id="2552766"/>
    <lineage>
        <taxon>Bacteria</taxon>
        <taxon>Pseudomonadati</taxon>
        <taxon>Pseudomonadota</taxon>
        <taxon>Alphaproteobacteria</taxon>
        <taxon>Rhodobacterales</taxon>
        <taxon>Paracoccaceae</taxon>
        <taxon>Meridianimarinicoccus</taxon>
    </lineage>
</organism>
<evidence type="ECO:0000313" key="2">
    <source>
        <dbReference type="Proteomes" id="UP000294562"/>
    </source>
</evidence>
<keyword evidence="2" id="KW-1185">Reference proteome</keyword>
<accession>A0A4R6AFB2</accession>
<protein>
    <recommendedName>
        <fullName evidence="3">DNA-binding protein</fullName>
    </recommendedName>
</protein>
<dbReference type="AlphaFoldDB" id="A0A4R6AFB2"/>
<dbReference type="EMBL" id="SMZO01000099">
    <property type="protein sequence ID" value="TDL81684.1"/>
    <property type="molecule type" value="Genomic_DNA"/>
</dbReference>
<proteinExistence type="predicted"/>
<dbReference type="Proteomes" id="UP000294562">
    <property type="component" value="Unassembled WGS sequence"/>
</dbReference>
<evidence type="ECO:0008006" key="3">
    <source>
        <dbReference type="Google" id="ProtNLM"/>
    </source>
</evidence>